<reference evidence="6" key="1">
    <citation type="submission" date="2021-02" db="EMBL/GenBank/DDBJ databases">
        <authorList>
            <person name="Nowell W R."/>
        </authorList>
    </citation>
    <scope>NUCLEOTIDE SEQUENCE</scope>
</reference>
<dbReference type="AlphaFoldDB" id="A0A816HBE3"/>
<comment type="caution">
    <text evidence="6">The sequence shown here is derived from an EMBL/GenBank/DDBJ whole genome shotgun (WGS) entry which is preliminary data.</text>
</comment>
<organism evidence="6 7">
    <name type="scientific">Adineta ricciae</name>
    <name type="common">Rotifer</name>
    <dbReference type="NCBI Taxonomy" id="249248"/>
    <lineage>
        <taxon>Eukaryota</taxon>
        <taxon>Metazoa</taxon>
        <taxon>Spiralia</taxon>
        <taxon>Gnathifera</taxon>
        <taxon>Rotifera</taxon>
        <taxon>Eurotatoria</taxon>
        <taxon>Bdelloidea</taxon>
        <taxon>Adinetida</taxon>
        <taxon>Adinetidae</taxon>
        <taxon>Adineta</taxon>
    </lineage>
</organism>
<dbReference type="PANTHER" id="PTHR11165">
    <property type="entry name" value="SKP1"/>
    <property type="match status" value="1"/>
</dbReference>
<evidence type="ECO:0000259" key="5">
    <source>
        <dbReference type="Pfam" id="PF03931"/>
    </source>
</evidence>
<evidence type="ECO:0000313" key="6">
    <source>
        <dbReference type="EMBL" id="CAF1685475.1"/>
    </source>
</evidence>
<dbReference type="InterPro" id="IPR001232">
    <property type="entry name" value="SKP1-like"/>
</dbReference>
<evidence type="ECO:0000259" key="4">
    <source>
        <dbReference type="Pfam" id="PF01466"/>
    </source>
</evidence>
<sequence>MSGDIIRVETSDNQILEVKSTIAKQWAPIKVSELLNEDDTPDKPPVRLENVNAEVLKKIIEWAEYHQGDEIEDEDGQPRAKRVVYLQDWDKKYFNIDQQMIFEIIMASNYLGMIKLLDMACKTIADMIKDKTPEEVRQTFNIPNDLEDPQVCDDSCVAFF</sequence>
<dbReference type="InterPro" id="IPR016073">
    <property type="entry name" value="Skp1_comp_POZ"/>
</dbReference>
<dbReference type="InterPro" id="IPR016897">
    <property type="entry name" value="SKP1"/>
</dbReference>
<dbReference type="Gene3D" id="3.30.710.10">
    <property type="entry name" value="Potassium Channel Kv1.1, Chain A"/>
    <property type="match status" value="1"/>
</dbReference>
<accession>A0A816HBE3</accession>
<feature type="domain" description="SKP1 component POZ" evidence="5">
    <location>
        <begin position="5"/>
        <end position="67"/>
    </location>
</feature>
<dbReference type="SMART" id="SM00512">
    <property type="entry name" value="Skp1"/>
    <property type="match status" value="1"/>
</dbReference>
<evidence type="ECO:0000256" key="1">
    <source>
        <dbReference type="ARBA" id="ARBA00009993"/>
    </source>
</evidence>
<dbReference type="Pfam" id="PF03931">
    <property type="entry name" value="Skp1_POZ"/>
    <property type="match status" value="1"/>
</dbReference>
<dbReference type="InterPro" id="IPR016072">
    <property type="entry name" value="Skp1_comp_dimer"/>
</dbReference>
<dbReference type="Pfam" id="PF01466">
    <property type="entry name" value="Skp1"/>
    <property type="match status" value="1"/>
</dbReference>
<dbReference type="SUPFAM" id="SSF81382">
    <property type="entry name" value="Skp1 dimerisation domain-like"/>
    <property type="match status" value="1"/>
</dbReference>
<dbReference type="UniPathway" id="UPA00143"/>
<name>A0A816HBE3_ADIRI</name>
<feature type="domain" description="SKP1 component dimerisation" evidence="4">
    <location>
        <begin position="115"/>
        <end position="147"/>
    </location>
</feature>
<dbReference type="Proteomes" id="UP000663828">
    <property type="component" value="Unassembled WGS sequence"/>
</dbReference>
<keyword evidence="7" id="KW-1185">Reference proteome</keyword>
<proteinExistence type="inferred from homology"/>
<dbReference type="PIRSF" id="PIRSF028729">
    <property type="entry name" value="E3_ubiquit_lig_SCF_Skp"/>
    <property type="match status" value="1"/>
</dbReference>
<evidence type="ECO:0000256" key="3">
    <source>
        <dbReference type="PIRNR" id="PIRNR028729"/>
    </source>
</evidence>
<dbReference type="CDD" id="cd18322">
    <property type="entry name" value="BTB_POZ_SKP1"/>
    <property type="match status" value="1"/>
</dbReference>
<dbReference type="GO" id="GO:0006511">
    <property type="term" value="P:ubiquitin-dependent protein catabolic process"/>
    <property type="evidence" value="ECO:0007669"/>
    <property type="project" value="InterPro"/>
</dbReference>
<keyword evidence="2 3" id="KW-0833">Ubl conjugation pathway</keyword>
<comment type="pathway">
    <text evidence="3">Protein modification; protein ubiquitination.</text>
</comment>
<dbReference type="EMBL" id="CAJNOR010016607">
    <property type="protein sequence ID" value="CAF1685475.1"/>
    <property type="molecule type" value="Genomic_DNA"/>
</dbReference>
<dbReference type="InterPro" id="IPR011333">
    <property type="entry name" value="SKP1/BTB/POZ_sf"/>
</dbReference>
<evidence type="ECO:0000256" key="2">
    <source>
        <dbReference type="ARBA" id="ARBA00022786"/>
    </source>
</evidence>
<dbReference type="SUPFAM" id="SSF54695">
    <property type="entry name" value="POZ domain"/>
    <property type="match status" value="1"/>
</dbReference>
<dbReference type="GO" id="GO:0016567">
    <property type="term" value="P:protein ubiquitination"/>
    <property type="evidence" value="ECO:0007669"/>
    <property type="project" value="UniProtKB-UniPathway"/>
</dbReference>
<dbReference type="InterPro" id="IPR036296">
    <property type="entry name" value="SKP1-like_dim_sf"/>
</dbReference>
<protein>
    <submittedName>
        <fullName evidence="6">Uncharacterized protein</fullName>
    </submittedName>
</protein>
<comment type="similarity">
    <text evidence="1 3">Belongs to the SKP1 family.</text>
</comment>
<gene>
    <name evidence="6" type="ORF">XAT740_LOCUS61790</name>
</gene>
<dbReference type="FunFam" id="3.30.710.10:FF:000124">
    <property type="entry name" value="Protein CBG09126"/>
    <property type="match status" value="1"/>
</dbReference>
<evidence type="ECO:0000313" key="7">
    <source>
        <dbReference type="Proteomes" id="UP000663828"/>
    </source>
</evidence>